<dbReference type="CDD" id="cd02440">
    <property type="entry name" value="AdoMet_MTases"/>
    <property type="match status" value="1"/>
</dbReference>
<evidence type="ECO:0000313" key="10">
    <source>
        <dbReference type="Proteomes" id="UP000504607"/>
    </source>
</evidence>
<evidence type="ECO:0000256" key="4">
    <source>
        <dbReference type="ARBA" id="ARBA00048740"/>
    </source>
</evidence>
<dbReference type="InParanoid" id="A0A6I9RAS9"/>
<gene>
    <name evidence="11" type="primary">LOC105045974</name>
</gene>
<reference evidence="11" key="1">
    <citation type="submission" date="2025-08" db="UniProtKB">
        <authorList>
            <consortium name="RefSeq"/>
        </authorList>
    </citation>
    <scope>IDENTIFICATION</scope>
</reference>
<dbReference type="GO" id="GO:0071164">
    <property type="term" value="F:RNA cap trimethylguanosine synthase activity"/>
    <property type="evidence" value="ECO:0007669"/>
    <property type="project" value="TreeGrafter"/>
</dbReference>
<evidence type="ECO:0000256" key="7">
    <source>
        <dbReference type="ARBA" id="ARBA00049790"/>
    </source>
</evidence>
<keyword evidence="10" id="KW-1185">Reference proteome</keyword>
<evidence type="ECO:0000256" key="5">
    <source>
        <dbReference type="ARBA" id="ARBA00048763"/>
    </source>
</evidence>
<dbReference type="AlphaFoldDB" id="A0A6I9RAS9"/>
<organism evidence="10 11">
    <name type="scientific">Elaeis guineensis var. tenera</name>
    <name type="common">Oil palm</name>
    <dbReference type="NCBI Taxonomy" id="51953"/>
    <lineage>
        <taxon>Eukaryota</taxon>
        <taxon>Viridiplantae</taxon>
        <taxon>Streptophyta</taxon>
        <taxon>Embryophyta</taxon>
        <taxon>Tracheophyta</taxon>
        <taxon>Spermatophyta</taxon>
        <taxon>Magnoliopsida</taxon>
        <taxon>Liliopsida</taxon>
        <taxon>Arecaceae</taxon>
        <taxon>Arecoideae</taxon>
        <taxon>Cocoseae</taxon>
        <taxon>Elaeidinae</taxon>
        <taxon>Elaeis</taxon>
    </lineage>
</organism>
<dbReference type="InterPro" id="IPR029063">
    <property type="entry name" value="SAM-dependent_MTases_sf"/>
</dbReference>
<accession>A0A6I9RAS9</accession>
<feature type="region of interest" description="Disordered" evidence="8">
    <location>
        <begin position="514"/>
        <end position="540"/>
    </location>
</feature>
<evidence type="ECO:0000313" key="11">
    <source>
        <dbReference type="RefSeq" id="XP_010922735.2"/>
    </source>
</evidence>
<dbReference type="InterPro" id="IPR001202">
    <property type="entry name" value="WW_dom"/>
</dbReference>
<evidence type="ECO:0000256" key="3">
    <source>
        <dbReference type="ARBA" id="ARBA00047418"/>
    </source>
</evidence>
<comment type="catalytic activity">
    <reaction evidence="4">
        <text>a 5'-end (N(7)-methyl 5'-triphosphoguanosine)-ribonucleoside in snoRNA + S-adenosyl-L-methionine = a 5'-end (N(2),N(7)-dimethyl 5'-triphosphoguanosine)-ribonucleoside in snoRNA + S-adenosyl-L-homocysteine + H(+)</text>
        <dbReference type="Rhea" id="RHEA:78475"/>
        <dbReference type="Rhea" id="RHEA-COMP:19086"/>
        <dbReference type="Rhea" id="RHEA-COMP:19088"/>
        <dbReference type="ChEBI" id="CHEBI:15378"/>
        <dbReference type="ChEBI" id="CHEBI:57856"/>
        <dbReference type="ChEBI" id="CHEBI:59789"/>
        <dbReference type="ChEBI" id="CHEBI:156461"/>
        <dbReference type="ChEBI" id="CHEBI:172880"/>
    </reaction>
    <physiologicalReaction direction="left-to-right" evidence="4">
        <dbReference type="Rhea" id="RHEA:78476"/>
    </physiologicalReaction>
</comment>
<dbReference type="CDD" id="cd00201">
    <property type="entry name" value="WW"/>
    <property type="match status" value="1"/>
</dbReference>
<evidence type="ECO:0000256" key="1">
    <source>
        <dbReference type="ARBA" id="ARBA00018517"/>
    </source>
</evidence>
<dbReference type="KEGG" id="egu:105045974"/>
<dbReference type="GO" id="GO:0005634">
    <property type="term" value="C:nucleus"/>
    <property type="evidence" value="ECO:0007669"/>
    <property type="project" value="TreeGrafter"/>
</dbReference>
<dbReference type="OrthoDB" id="194443at2759"/>
<dbReference type="GeneID" id="105045974"/>
<comment type="catalytic activity">
    <reaction evidence="3">
        <text>a 5'-end (N(2),N(7)-dimethyl 5'-triphosphoguanosine)-ribonucleoside in snoRNA + S-adenosyl-L-methionine = a 5'-end (N(2),N(2),N(7)-trimethyl 5'-triphosphoguanosine)-ribonucleoside in snoRNA + S-adenosyl-L-homocysteine + H(+)</text>
        <dbReference type="Rhea" id="RHEA:78507"/>
        <dbReference type="Rhea" id="RHEA-COMP:19088"/>
        <dbReference type="Rhea" id="RHEA-COMP:19090"/>
        <dbReference type="ChEBI" id="CHEBI:15378"/>
        <dbReference type="ChEBI" id="CHEBI:57856"/>
        <dbReference type="ChEBI" id="CHEBI:59789"/>
        <dbReference type="ChEBI" id="CHEBI:167623"/>
        <dbReference type="ChEBI" id="CHEBI:172880"/>
    </reaction>
    <physiologicalReaction direction="left-to-right" evidence="3">
        <dbReference type="Rhea" id="RHEA:78508"/>
    </physiologicalReaction>
</comment>
<evidence type="ECO:0000256" key="8">
    <source>
        <dbReference type="SAM" id="MobiDB-lite"/>
    </source>
</evidence>
<dbReference type="Pfam" id="PF09445">
    <property type="entry name" value="Methyltransf_15"/>
    <property type="match status" value="1"/>
</dbReference>
<dbReference type="SUPFAM" id="SSF53335">
    <property type="entry name" value="S-adenosyl-L-methionine-dependent methyltransferases"/>
    <property type="match status" value="1"/>
</dbReference>
<comment type="catalytic activity">
    <reaction evidence="6">
        <text>a 5'-end (N(7)-methyl 5'-triphosphoguanosine)-ribonucleoside in snRNA + S-adenosyl-L-methionine = a 5'-end (N(2),N(7)-dimethyl 5'-triphosphoguanosine)-ribonucleoside in snRNA + S-adenosyl-L-homocysteine + H(+)</text>
        <dbReference type="Rhea" id="RHEA:78471"/>
        <dbReference type="Rhea" id="RHEA-COMP:19085"/>
        <dbReference type="Rhea" id="RHEA-COMP:19087"/>
        <dbReference type="ChEBI" id="CHEBI:15378"/>
        <dbReference type="ChEBI" id="CHEBI:57856"/>
        <dbReference type="ChEBI" id="CHEBI:59789"/>
        <dbReference type="ChEBI" id="CHEBI:156461"/>
        <dbReference type="ChEBI" id="CHEBI:172880"/>
    </reaction>
    <physiologicalReaction direction="left-to-right" evidence="6">
        <dbReference type="Rhea" id="RHEA:78472"/>
    </physiologicalReaction>
</comment>
<dbReference type="PROSITE" id="PS50020">
    <property type="entry name" value="WW_DOMAIN_2"/>
    <property type="match status" value="1"/>
</dbReference>
<comment type="similarity">
    <text evidence="2">Belongs to the methyltransferase superfamily. Trimethylguanosine synthase family.</text>
</comment>
<proteinExistence type="inferred from homology"/>
<name>A0A6I9RAS9_ELAGV</name>
<dbReference type="Gene3D" id="3.40.50.150">
    <property type="entry name" value="Vaccinia Virus protein VP39"/>
    <property type="match status" value="1"/>
</dbReference>
<dbReference type="FunFam" id="3.40.50.150:FF:000305">
    <property type="entry name" value="S-adenosyl-L-methionine-dependent methyltransferase superfamily protein"/>
    <property type="match status" value="1"/>
</dbReference>
<evidence type="ECO:0000259" key="9">
    <source>
        <dbReference type="PROSITE" id="PS50020"/>
    </source>
</evidence>
<dbReference type="PROSITE" id="PS01159">
    <property type="entry name" value="WW_DOMAIN_1"/>
    <property type="match status" value="1"/>
</dbReference>
<comment type="catalytic activity">
    <reaction evidence="5">
        <text>a 5'-end (N(2),N(7)-dimethyl 5'-triphosphoguanosine)-ribonucleoside in snRNA + S-adenosyl-L-methionine = a 5'-end (N(2),N(2),N(7)-trimethyl 5'-triphosphoguanosine)-ribonucleoside in snRNA + S-adenosyl-L-homocysteine + H(+)</text>
        <dbReference type="Rhea" id="RHEA:78479"/>
        <dbReference type="Rhea" id="RHEA-COMP:19087"/>
        <dbReference type="Rhea" id="RHEA-COMP:19089"/>
        <dbReference type="ChEBI" id="CHEBI:15378"/>
        <dbReference type="ChEBI" id="CHEBI:57856"/>
        <dbReference type="ChEBI" id="CHEBI:59789"/>
        <dbReference type="ChEBI" id="CHEBI:167623"/>
        <dbReference type="ChEBI" id="CHEBI:172880"/>
    </reaction>
    <physiologicalReaction direction="left-to-right" evidence="5">
        <dbReference type="Rhea" id="RHEA:78480"/>
    </physiologicalReaction>
</comment>
<dbReference type="Proteomes" id="UP000504607">
    <property type="component" value="Chromosome 5"/>
</dbReference>
<evidence type="ECO:0000256" key="2">
    <source>
        <dbReference type="ARBA" id="ARBA00025783"/>
    </source>
</evidence>
<dbReference type="RefSeq" id="XP_010922735.2">
    <property type="nucleotide sequence ID" value="XM_010924433.2"/>
</dbReference>
<evidence type="ECO:0000256" key="6">
    <source>
        <dbReference type="ARBA" id="ARBA00049075"/>
    </source>
</evidence>
<protein>
    <recommendedName>
        <fullName evidence="1">Trimethylguanosine synthase</fullName>
    </recommendedName>
    <alternativeName>
        <fullName evidence="7">Cap-specific guanine-N(2) methyltransferase</fullName>
    </alternativeName>
</protein>
<dbReference type="PANTHER" id="PTHR14741">
    <property type="entry name" value="S-ADENOSYLMETHIONINE-DEPENDENT METHYLTRANSFERASE RELATED"/>
    <property type="match status" value="1"/>
</dbReference>
<dbReference type="InterPro" id="IPR019012">
    <property type="entry name" value="RNA_cap_Gua-N2-MeTrfase"/>
</dbReference>
<dbReference type="PANTHER" id="PTHR14741:SF32">
    <property type="entry name" value="TRIMETHYLGUANOSINE SYNTHASE"/>
    <property type="match status" value="1"/>
</dbReference>
<feature type="domain" description="WW" evidence="9">
    <location>
        <begin position="321"/>
        <end position="349"/>
    </location>
</feature>
<dbReference type="FunCoup" id="A0A6I9RAS9">
    <property type="interactions" value="1671"/>
</dbReference>
<sequence length="763" mass="85081">MAVGAASDSESPAIRALGPLFKLTEVHIWDDNKFNNSEVSRHDDALVEEPAGSCTTSNAHSSIIKMTDDYCSVEDLELSLQMEALGLPVSFSTTKEMRNVSSSRKGKGMRVKSRFTDKQIKNRLPEVTKVGEWDYVSSRVIHDGSSIPVFCTTTEGQCEASNNDVADEHNRTNGCSEGEDISVASAVLNGIDENGVCGEMTNHVDRETRPSDSDSEKTAESLEHPKCLYVEKFPANVLEVANSGHYQEGELSNKQDEEKYSEISSGSCNIFSADCDAVDIKTFQPCVSSAETSLSCALTDQSDHGLQDYSDTRLCYEYGNWRVIWDSFYMRNYFYNVRTQESSWYPPDGLEQLAFPCTTSNLNEMFADAAEEFASVRTLCDAPQDQVSSGLQGTTNSLQGNDGEFIDQSSLEISMNGYHATGFTWSGADRQGANCGYESLETHAYDRRDPDSLGLLNSSDVKDHATDKWDARKHWDKPDKNATCHEGYNVPMSFSVPINNSLSTIHNNKVDMDENGESQTSELDGRHEITTTGKKKRARRLRSHRRALSEFALQAVKEGLLKYWLQRYLLFSRFDDGIKMDEEGWFSVTPELIARHHASRCGNGIVIDCFTGVGGNAIQFAMKSSHVIAVDINPKKIEYAQHNASIYGVNDRIDFVVGDFFQMACRLKGDTVFLSPPWGGPDYAKVVTYDIRSMLKPHDGYHLFKIAKTVASKVVLFLPRNVDINQLAELSLSLNPPWELEVEKNFLNGKFKAITAYFNCRAT</sequence>